<dbReference type="EMBL" id="JAGINT010000002">
    <property type="protein sequence ID" value="MBP2354956.1"/>
    <property type="molecule type" value="Genomic_DNA"/>
</dbReference>
<organism evidence="1 2">
    <name type="scientific">Kribbella aluminosa</name>
    <dbReference type="NCBI Taxonomy" id="416017"/>
    <lineage>
        <taxon>Bacteria</taxon>
        <taxon>Bacillati</taxon>
        <taxon>Actinomycetota</taxon>
        <taxon>Actinomycetes</taxon>
        <taxon>Propionibacteriales</taxon>
        <taxon>Kribbellaceae</taxon>
        <taxon>Kribbella</taxon>
    </lineage>
</organism>
<sequence length="164" mass="17855">MTQGANGANHRVQVDYHQMFFAPFDTHPVMTRAQNARLLNISSDGTSLFVSTGCASGTVVLRLKLLTEPPGDLDQCMEGWEIGAEDDFLLTTNLHLGAPTVNMTDPLVVTPSSPGPHRVRVLARGRAEHYDQFVGDSGEEYEVIFWPVESARSRVDAGDDGIGL</sequence>
<evidence type="ECO:0000313" key="2">
    <source>
        <dbReference type="Proteomes" id="UP000755585"/>
    </source>
</evidence>
<accession>A0ABS4UTS1</accession>
<comment type="caution">
    <text evidence="1">The sequence shown here is derived from an EMBL/GenBank/DDBJ whole genome shotgun (WGS) entry which is preliminary data.</text>
</comment>
<keyword evidence="2" id="KW-1185">Reference proteome</keyword>
<evidence type="ECO:0000313" key="1">
    <source>
        <dbReference type="EMBL" id="MBP2354956.1"/>
    </source>
</evidence>
<reference evidence="1 2" key="1">
    <citation type="submission" date="2021-03" db="EMBL/GenBank/DDBJ databases">
        <title>Sequencing the genomes of 1000 actinobacteria strains.</title>
        <authorList>
            <person name="Klenk H.-P."/>
        </authorList>
    </citation>
    <scope>NUCLEOTIDE SEQUENCE [LARGE SCALE GENOMIC DNA]</scope>
    <source>
        <strain evidence="1 2">DSM 18824</strain>
    </source>
</reference>
<dbReference type="RefSeq" id="WP_209697687.1">
    <property type="nucleotide sequence ID" value="NZ_BAAAVU010000015.1"/>
</dbReference>
<protein>
    <submittedName>
        <fullName evidence="1">Uncharacterized protein</fullName>
    </submittedName>
</protein>
<name>A0ABS4UTS1_9ACTN</name>
<proteinExistence type="predicted"/>
<gene>
    <name evidence="1" type="ORF">JOF29_006066</name>
</gene>
<dbReference type="Proteomes" id="UP000755585">
    <property type="component" value="Unassembled WGS sequence"/>
</dbReference>